<dbReference type="RefSeq" id="WP_086325242.1">
    <property type="nucleotide sequence ID" value="NZ_NGLB01000004.1"/>
</dbReference>
<reference evidence="3 4" key="1">
    <citation type="submission" date="2017-05" db="EMBL/GenBank/DDBJ databases">
        <title>The Genome Sequence of Enterococcus faecium 6F2_DIV0138.</title>
        <authorList>
            <consortium name="The Broad Institute Genomics Platform"/>
            <consortium name="The Broad Institute Genomic Center for Infectious Diseases"/>
            <person name="Earl A."/>
            <person name="Manson A."/>
            <person name="Schwartman J."/>
            <person name="Gilmore M."/>
            <person name="Abouelleil A."/>
            <person name="Cao P."/>
            <person name="Chapman S."/>
            <person name="Cusick C."/>
            <person name="Shea T."/>
            <person name="Young S."/>
            <person name="Neafsey D."/>
            <person name="Nusbaum C."/>
            <person name="Birren B."/>
        </authorList>
    </citation>
    <scope>NUCLEOTIDE SEQUENCE [LARGE SCALE GENOMIC DNA]</scope>
    <source>
        <strain evidence="3 4">6F2_DIV0138</strain>
    </source>
</reference>
<organism evidence="3 4">
    <name type="scientific">Enterococcus faecium</name>
    <name type="common">Streptococcus faecium</name>
    <dbReference type="NCBI Taxonomy" id="1352"/>
    <lineage>
        <taxon>Bacteria</taxon>
        <taxon>Bacillati</taxon>
        <taxon>Bacillota</taxon>
        <taxon>Bacilli</taxon>
        <taxon>Lactobacillales</taxon>
        <taxon>Enterococcaceae</taxon>
        <taxon>Enterococcus</taxon>
    </lineage>
</organism>
<feature type="compositionally biased region" description="Polar residues" evidence="1">
    <location>
        <begin position="505"/>
        <end position="522"/>
    </location>
</feature>
<feature type="region of interest" description="Disordered" evidence="1">
    <location>
        <begin position="485"/>
        <end position="546"/>
    </location>
</feature>
<keyword evidence="2" id="KW-1133">Transmembrane helix</keyword>
<evidence type="ECO:0000313" key="4">
    <source>
        <dbReference type="Proteomes" id="UP000194737"/>
    </source>
</evidence>
<feature type="compositionally biased region" description="Polar residues" evidence="1">
    <location>
        <begin position="354"/>
        <end position="372"/>
    </location>
</feature>
<evidence type="ECO:0000256" key="1">
    <source>
        <dbReference type="SAM" id="MobiDB-lite"/>
    </source>
</evidence>
<feature type="region of interest" description="Disordered" evidence="1">
    <location>
        <begin position="130"/>
        <end position="245"/>
    </location>
</feature>
<accession>A0AB73PJK7</accession>
<dbReference type="Proteomes" id="UP000194737">
    <property type="component" value="Unassembled WGS sequence"/>
</dbReference>
<feature type="compositionally biased region" description="Low complexity" evidence="1">
    <location>
        <begin position="199"/>
        <end position="220"/>
    </location>
</feature>
<feature type="compositionally biased region" description="Polar residues" evidence="1">
    <location>
        <begin position="534"/>
        <end position="546"/>
    </location>
</feature>
<dbReference type="AlphaFoldDB" id="A0AB73PJK7"/>
<sequence>MTQKTTNNGMQGIPKKWWLVGLCSFSILGGLVAYGYHTSTQNPKSEAKTETVASFDKGKKAEKTWEKQIKEETKQEEVSKPKTKSGMNKILSVLTGENKEDNSSIFGFKVSDNDKKDRTNLIGELAKALDVQESKEQKREAKLNSENKKEPLFVLTDKQESSKEELIDLSKPILPDKKPEVDLPEKPESPGINEEKPVVPDIPVLPDDPNVPVTPDIPDIPVDPTPEPTPDPEPVPPITPEEPDHTLDQLITTNKLALTTVKNKAEQLNQSLNQVKKELENLTMIEEKTAQTAEQATNEWQKVSDLVDEYNRLSQEIKKLIEDDGQVLPINYELYRDTYEQLNQKVTEIKEAQKQANETTTQMSESVQQAQETANRLPDMNQQYQELQTQVSTTKDEIQATVSNAQSNEQVSNAVQSEITQATQASEALDTTNQAVGSQIEESQQTDYQPALEQASQNVETVTNEAKQQNSAVDSVLNDFQSLPTVEEVETPSTPETVLETPETDNQPLSGQNQSENLTSLEVANHNFIEEPSSDNTTQIENGEVL</sequence>
<protein>
    <submittedName>
        <fullName evidence="3">Uncharacterized protein</fullName>
    </submittedName>
</protein>
<name>A0AB73PJK7_ENTFC</name>
<proteinExistence type="predicted"/>
<evidence type="ECO:0000256" key="2">
    <source>
        <dbReference type="SAM" id="Phobius"/>
    </source>
</evidence>
<feature type="compositionally biased region" description="Low complexity" evidence="1">
    <location>
        <begin position="491"/>
        <end position="501"/>
    </location>
</feature>
<keyword evidence="2" id="KW-0812">Transmembrane</keyword>
<comment type="caution">
    <text evidence="3">The sequence shown here is derived from an EMBL/GenBank/DDBJ whole genome shotgun (WGS) entry which is preliminary data.</text>
</comment>
<feature type="compositionally biased region" description="Basic and acidic residues" evidence="1">
    <location>
        <begin position="130"/>
        <end position="198"/>
    </location>
</feature>
<feature type="region of interest" description="Disordered" evidence="1">
    <location>
        <begin position="353"/>
        <end position="372"/>
    </location>
</feature>
<dbReference type="EMBL" id="NGLB01000004">
    <property type="protein sequence ID" value="OTN94158.1"/>
    <property type="molecule type" value="Genomic_DNA"/>
</dbReference>
<evidence type="ECO:0000313" key="3">
    <source>
        <dbReference type="EMBL" id="OTN94158.1"/>
    </source>
</evidence>
<feature type="compositionally biased region" description="Pro residues" evidence="1">
    <location>
        <begin position="221"/>
        <end position="240"/>
    </location>
</feature>
<keyword evidence="2" id="KW-0472">Membrane</keyword>
<feature type="transmembrane region" description="Helical" evidence="2">
    <location>
        <begin position="17"/>
        <end position="36"/>
    </location>
</feature>
<gene>
    <name evidence="3" type="ORF">A5804_002832</name>
</gene>
<feature type="region of interest" description="Disordered" evidence="1">
    <location>
        <begin position="428"/>
        <end position="457"/>
    </location>
</feature>